<dbReference type="OrthoDB" id="9980161at2"/>
<sequence>MKRYISKIVLTASLLSFLVAVIQALISRFGGSLGKDLYFIALIATIGVLFLGLYRIIDLLEARR</sequence>
<gene>
    <name evidence="3" type="ORF">AT727_20575</name>
    <name evidence="2" type="ORF">DPCES_0710</name>
</gene>
<accession>A0A098AWU5</accession>
<dbReference type="AlphaFoldDB" id="A0A098AWU5"/>
<keyword evidence="1" id="KW-1133">Transmembrane helix</keyword>
<organism evidence="2">
    <name type="scientific">Desulfitobacterium hafniense</name>
    <name type="common">Desulfitobacterium frappieri</name>
    <dbReference type="NCBI Taxonomy" id="49338"/>
    <lineage>
        <taxon>Bacteria</taxon>
        <taxon>Bacillati</taxon>
        <taxon>Bacillota</taxon>
        <taxon>Clostridia</taxon>
        <taxon>Eubacteriales</taxon>
        <taxon>Desulfitobacteriaceae</taxon>
        <taxon>Desulfitobacterium</taxon>
    </lineage>
</organism>
<proteinExistence type="predicted"/>
<keyword evidence="1" id="KW-0812">Transmembrane</keyword>
<evidence type="ECO:0000256" key="1">
    <source>
        <dbReference type="SAM" id="Phobius"/>
    </source>
</evidence>
<protein>
    <submittedName>
        <fullName evidence="2">Uncharacterized protein</fullName>
    </submittedName>
</protein>
<keyword evidence="1" id="KW-0472">Membrane</keyword>
<dbReference type="PATRIC" id="fig|49338.4.peg.760"/>
<dbReference type="Proteomes" id="UP000054623">
    <property type="component" value="Unassembled WGS sequence"/>
</dbReference>
<reference evidence="2" key="1">
    <citation type="submission" date="2014-07" db="EMBL/GenBank/DDBJ databases">
        <authorList>
            <person name="Hornung V.Bastian."/>
        </authorList>
    </citation>
    <scope>NUCLEOTIDE SEQUENCE</scope>
    <source>
        <strain evidence="2">PCE-S</strain>
    </source>
</reference>
<dbReference type="EMBL" id="LOCK01000019">
    <property type="protein sequence ID" value="KTE91762.1"/>
    <property type="molecule type" value="Genomic_DNA"/>
</dbReference>
<dbReference type="EMBL" id="LK996017">
    <property type="protein sequence ID" value="CDX00597.1"/>
    <property type="molecule type" value="Genomic_DNA"/>
</dbReference>
<evidence type="ECO:0000313" key="4">
    <source>
        <dbReference type="Proteomes" id="UP000054623"/>
    </source>
</evidence>
<feature type="transmembrane region" description="Helical" evidence="1">
    <location>
        <begin position="37"/>
        <end position="57"/>
    </location>
</feature>
<reference evidence="3 4" key="2">
    <citation type="submission" date="2015-12" db="EMBL/GenBank/DDBJ databases">
        <title>Draft Genome Sequence of Desulfitobacterium hafniense Strain DH, a Sulfate-reducing Bacterium Isolated from Paddy Soils.</title>
        <authorList>
            <person name="Bao P."/>
            <person name="Zhang X."/>
            <person name="Li G."/>
        </authorList>
    </citation>
    <scope>NUCLEOTIDE SEQUENCE [LARGE SCALE GENOMIC DNA]</scope>
    <source>
        <strain evidence="3 4">DH</strain>
    </source>
</reference>
<dbReference type="RefSeq" id="WP_005809871.1">
    <property type="nucleotide sequence ID" value="NZ_CABKQQ010000025.1"/>
</dbReference>
<evidence type="ECO:0000313" key="3">
    <source>
        <dbReference type="EMBL" id="KTE91762.1"/>
    </source>
</evidence>
<evidence type="ECO:0000313" key="2">
    <source>
        <dbReference type="EMBL" id="CDX00597.1"/>
    </source>
</evidence>
<name>A0A098AWU5_DESHA</name>